<sequence>MLEKSDYKKKSELKYDPEDVNIRIQRFRILNILEMLDGDAIDVFDKDLDETNFWKNKDNHFFDDELKNDFEIDIDEVDDLQRNTGLWNIEQKSKFIESLMIRIPIPAFYFDGSQKPWRVIDGLQRLHTIRGFVKNEFKLSGLEYLQDDCGGLTYGDGKLPAYLKRRILDTEIIAYIINPGTPNNVKYNIFKRINTGGLQLNGQEIRNAFFPERPAEFIKKLSILNEFKEASNNKVSTRRMVDREYVTRFVAFQVFNYNDYNGKMDFFLSEAMNDLYSRSDFDLNNLETIFSKTMKRAYELLDSYAFYRPLKDHEKAWGRLPNKALFDTLSYNLSIISEADFNVILNNKNEFKKSYKEFMISDEIMFKSINDTTGSKTAVTNRINGLYKFIRDFIDDNKC</sequence>
<evidence type="ECO:0000313" key="2">
    <source>
        <dbReference type="EMBL" id="CAC9973827.1"/>
    </source>
</evidence>
<dbReference type="Proteomes" id="UP000533639">
    <property type="component" value="Unassembled WGS sequence"/>
</dbReference>
<keyword evidence="3" id="KW-1185">Reference proteome</keyword>
<organism evidence="2 3">
    <name type="scientific">Flavobacterium panici</name>
    <dbReference type="NCBI Taxonomy" id="2654843"/>
    <lineage>
        <taxon>Bacteria</taxon>
        <taxon>Pseudomonadati</taxon>
        <taxon>Bacteroidota</taxon>
        <taxon>Flavobacteriia</taxon>
        <taxon>Flavobacteriales</taxon>
        <taxon>Flavobacteriaceae</taxon>
        <taxon>Flavobacterium</taxon>
    </lineage>
</organism>
<dbReference type="Pfam" id="PF03235">
    <property type="entry name" value="GmrSD_N"/>
    <property type="match status" value="1"/>
</dbReference>
<gene>
    <name evidence="2" type="ORF">FLAPXU55_01516</name>
</gene>
<feature type="domain" description="GmrSD restriction endonucleases N-terminal" evidence="1">
    <location>
        <begin position="75"/>
        <end position="210"/>
    </location>
</feature>
<reference evidence="2 3" key="1">
    <citation type="submission" date="2020-06" db="EMBL/GenBank/DDBJ databases">
        <authorList>
            <person name="Criscuolo A."/>
        </authorList>
    </citation>
    <scope>NUCLEOTIDE SEQUENCE [LARGE SCALE GENOMIC DNA]</scope>
    <source>
        <strain evidence="2">PXU-55</strain>
    </source>
</reference>
<protein>
    <recommendedName>
        <fullName evidence="1">GmrSD restriction endonucleases N-terminal domain-containing protein</fullName>
    </recommendedName>
</protein>
<evidence type="ECO:0000259" key="1">
    <source>
        <dbReference type="Pfam" id="PF03235"/>
    </source>
</evidence>
<dbReference type="AlphaFoldDB" id="A0A9N8J1Z9"/>
<proteinExistence type="predicted"/>
<accession>A0A9N8J1Z9</accession>
<dbReference type="InterPro" id="IPR004919">
    <property type="entry name" value="GmrSD_N"/>
</dbReference>
<dbReference type="EMBL" id="CAIJDE010000034">
    <property type="protein sequence ID" value="CAC9973827.1"/>
    <property type="molecule type" value="Genomic_DNA"/>
</dbReference>
<comment type="caution">
    <text evidence="2">The sequence shown here is derived from an EMBL/GenBank/DDBJ whole genome shotgun (WGS) entry which is preliminary data.</text>
</comment>
<name>A0A9N8J1Z9_9FLAO</name>
<dbReference type="PANTHER" id="PTHR39639:SF1">
    <property type="entry name" value="DUF262 DOMAIN-CONTAINING PROTEIN"/>
    <property type="match status" value="1"/>
</dbReference>
<dbReference type="RefSeq" id="WP_180857181.1">
    <property type="nucleotide sequence ID" value="NZ_CAIJDE010000034.1"/>
</dbReference>
<dbReference type="PANTHER" id="PTHR39639">
    <property type="entry name" value="CHROMOSOME 16, WHOLE GENOME SHOTGUN SEQUENCE"/>
    <property type="match status" value="1"/>
</dbReference>
<evidence type="ECO:0000313" key="3">
    <source>
        <dbReference type="Proteomes" id="UP000533639"/>
    </source>
</evidence>